<dbReference type="Gene3D" id="3.90.226.10">
    <property type="entry name" value="2-enoyl-CoA Hydratase, Chain A, domain 1"/>
    <property type="match status" value="1"/>
</dbReference>
<keyword evidence="1" id="KW-0732">Signal</keyword>
<dbReference type="EMBL" id="CAVNYO010000111">
    <property type="protein sequence ID" value="CAK5266990.1"/>
    <property type="molecule type" value="Genomic_DNA"/>
</dbReference>
<sequence>MLISLLSFLSLVIYSLAARYPAFGTLQTSTSAGVMNVVINNTFSPINIFDMHVQADLANLIEELQSPDTDVRAVVFSSANKEFFIAHIDINYFLPGYQSVLPFNDPGLQDMTFPVALLWNVTQLPQATIAMVEGRTRGIGNEFIMSCDMRFAVSSPSVLLSQLETSFGLMPGAGGGLYLAQTIGRGRAFEYVLSSADIDADTAAQIGWINKAFPTSQALHTYVQNLAQRIALFPRAAIVGAKVGINRVSRPPREVIVKDAQNVIGALASTTEAQARGRSSSLLRTIRALGRSSWIMDWAKI</sequence>
<evidence type="ECO:0000313" key="4">
    <source>
        <dbReference type="Proteomes" id="UP001295794"/>
    </source>
</evidence>
<keyword evidence="4" id="KW-1185">Reference proteome</keyword>
<gene>
    <name evidence="2" type="ORF">MYCIT1_LOCUS8364</name>
    <name evidence="3" type="ORF">MYCIT1_LOCUS9086</name>
</gene>
<dbReference type="PANTHER" id="PTHR43459:SF1">
    <property type="entry name" value="EG:BACN32G11.4 PROTEIN"/>
    <property type="match status" value="1"/>
</dbReference>
<proteinExistence type="predicted"/>
<accession>A0AAD2H2Q9</accession>
<reference evidence="3" key="1">
    <citation type="submission" date="2023-11" db="EMBL/GenBank/DDBJ databases">
        <authorList>
            <person name="De Vega J J."/>
            <person name="De Vega J J."/>
        </authorList>
    </citation>
    <scope>NUCLEOTIDE SEQUENCE</scope>
</reference>
<dbReference type="Pfam" id="PF00378">
    <property type="entry name" value="ECH_1"/>
    <property type="match status" value="1"/>
</dbReference>
<dbReference type="Proteomes" id="UP001295794">
    <property type="component" value="Unassembled WGS sequence"/>
</dbReference>
<organism evidence="3 4">
    <name type="scientific">Mycena citricolor</name>
    <dbReference type="NCBI Taxonomy" id="2018698"/>
    <lineage>
        <taxon>Eukaryota</taxon>
        <taxon>Fungi</taxon>
        <taxon>Dikarya</taxon>
        <taxon>Basidiomycota</taxon>
        <taxon>Agaricomycotina</taxon>
        <taxon>Agaricomycetes</taxon>
        <taxon>Agaricomycetidae</taxon>
        <taxon>Agaricales</taxon>
        <taxon>Marasmiineae</taxon>
        <taxon>Mycenaceae</taxon>
        <taxon>Mycena</taxon>
    </lineage>
</organism>
<dbReference type="InterPro" id="IPR029045">
    <property type="entry name" value="ClpP/crotonase-like_dom_sf"/>
</dbReference>
<protein>
    <submittedName>
        <fullName evidence="3">Uncharacterized protein</fullName>
    </submittedName>
</protein>
<dbReference type="PANTHER" id="PTHR43459">
    <property type="entry name" value="ENOYL-COA HYDRATASE"/>
    <property type="match status" value="1"/>
</dbReference>
<dbReference type="InterPro" id="IPR001753">
    <property type="entry name" value="Enoyl-CoA_hydra/iso"/>
</dbReference>
<feature type="signal peptide" evidence="1">
    <location>
        <begin position="1"/>
        <end position="17"/>
    </location>
</feature>
<evidence type="ECO:0000313" key="3">
    <source>
        <dbReference type="EMBL" id="CAK5266990.1"/>
    </source>
</evidence>
<dbReference type="EMBL" id="CAVNYO010000109">
    <property type="protein sequence ID" value="CAK5266544.1"/>
    <property type="molecule type" value="Genomic_DNA"/>
</dbReference>
<dbReference type="AlphaFoldDB" id="A0AAD2H2Q9"/>
<evidence type="ECO:0000313" key="2">
    <source>
        <dbReference type="EMBL" id="CAK5266544.1"/>
    </source>
</evidence>
<dbReference type="SUPFAM" id="SSF52096">
    <property type="entry name" value="ClpP/crotonase"/>
    <property type="match status" value="1"/>
</dbReference>
<evidence type="ECO:0000256" key="1">
    <source>
        <dbReference type="SAM" id="SignalP"/>
    </source>
</evidence>
<dbReference type="CDD" id="cd06558">
    <property type="entry name" value="crotonase-like"/>
    <property type="match status" value="1"/>
</dbReference>
<name>A0AAD2H2Q9_9AGAR</name>
<feature type="chain" id="PRO_5042440702" evidence="1">
    <location>
        <begin position="18"/>
        <end position="301"/>
    </location>
</feature>
<comment type="caution">
    <text evidence="3">The sequence shown here is derived from an EMBL/GenBank/DDBJ whole genome shotgun (WGS) entry which is preliminary data.</text>
</comment>